<keyword evidence="5" id="KW-1185">Reference proteome</keyword>
<evidence type="ECO:0000259" key="3">
    <source>
        <dbReference type="Pfam" id="PF07969"/>
    </source>
</evidence>
<proteinExistence type="predicted"/>
<dbReference type="Gene3D" id="2.30.40.10">
    <property type="entry name" value="Urease, subunit C, domain 1"/>
    <property type="match status" value="1"/>
</dbReference>
<dbReference type="STRING" id="767434.Fraau_1682"/>
<evidence type="ECO:0000313" key="5">
    <source>
        <dbReference type="Proteomes" id="UP000005234"/>
    </source>
</evidence>
<sequence>MLDLLLHQARLPEGPIVDIAISDGRIIGIEPRIEAPARQRLDLQGWLVSPPFVDGHFHLDSALTAGRPRHNLSGTLLEGIAIWSELKPELDEESIYRRARRLCEMAIAQGNLAIRSHVDTSDPRLTAARALIKLRDDMRPWLDIQLIAFPQDGYLRLAGGREQLRQALTLGLDGIGGIPHFERSPSDGANSIAELCRLAAEHDLPVDMHCDETDDPTSRHVETLAAETVRHGLRGRVTGSHLTSMHSMDNAYAGKLIGLMQEAGLHVMANPLINITLQGRYDTYPRRRGLTRVKELRAAGLRVGFGHDCVMDPWYRLGSHDMLEVASMGAHVGQLTGEAELRDCYRAVTEHPAAILGLKDYGLRPGCRADLVVLQACDPIEAIRLRPVRLWVIRAGRIIAETAPRRSRLHLEQPAWLDLSRSD</sequence>
<protein>
    <submittedName>
        <fullName evidence="4">Cytosine deaminase-like metal-dependent hydrolase</fullName>
    </submittedName>
</protein>
<dbReference type="OrthoDB" id="9782972at2"/>
<dbReference type="SUPFAM" id="SSF51556">
    <property type="entry name" value="Metallo-dependent hydrolases"/>
    <property type="match status" value="1"/>
</dbReference>
<gene>
    <name evidence="4" type="ordered locus">Fraau_1682</name>
</gene>
<dbReference type="InterPro" id="IPR011059">
    <property type="entry name" value="Metal-dep_hydrolase_composite"/>
</dbReference>
<dbReference type="EMBL" id="CP003350">
    <property type="protein sequence ID" value="AFC86093.1"/>
    <property type="molecule type" value="Genomic_DNA"/>
</dbReference>
<evidence type="ECO:0000256" key="2">
    <source>
        <dbReference type="ARBA" id="ARBA00022801"/>
    </source>
</evidence>
<dbReference type="InterPro" id="IPR052349">
    <property type="entry name" value="Metallo-hydrolase_Enzymes"/>
</dbReference>
<dbReference type="InterPro" id="IPR032466">
    <property type="entry name" value="Metal_Hydrolase"/>
</dbReference>
<dbReference type="Pfam" id="PF07969">
    <property type="entry name" value="Amidohydro_3"/>
    <property type="match status" value="1"/>
</dbReference>
<dbReference type="FunFam" id="3.20.20.140:FF:000019">
    <property type="entry name" value="Cytosine deaminase"/>
    <property type="match status" value="1"/>
</dbReference>
<evidence type="ECO:0000256" key="1">
    <source>
        <dbReference type="ARBA" id="ARBA00022723"/>
    </source>
</evidence>
<keyword evidence="2 4" id="KW-0378">Hydrolase</keyword>
<dbReference type="Proteomes" id="UP000005234">
    <property type="component" value="Chromosome"/>
</dbReference>
<reference evidence="4" key="1">
    <citation type="submission" date="2012-02" db="EMBL/GenBank/DDBJ databases">
        <title>The complete genome of Frateuria aurantia DSM 6220.</title>
        <authorList>
            <consortium name="US DOE Joint Genome Institute (JGI-PGF)"/>
            <person name="Lucas S."/>
            <person name="Copeland A."/>
            <person name="Lapidus A."/>
            <person name="Glavina del Rio T."/>
            <person name="Dalin E."/>
            <person name="Tice H."/>
            <person name="Bruce D."/>
            <person name="Goodwin L."/>
            <person name="Pitluck S."/>
            <person name="Peters L."/>
            <person name="Ovchinnikova G."/>
            <person name="Teshima H."/>
            <person name="Kyrpides N."/>
            <person name="Mavromatis K."/>
            <person name="Ivanova N."/>
            <person name="Brettin T."/>
            <person name="Detter J.C."/>
            <person name="Han C."/>
            <person name="Larimer F."/>
            <person name="Land M."/>
            <person name="Hauser L."/>
            <person name="Markowitz V."/>
            <person name="Cheng J.-F."/>
            <person name="Hugenholtz P."/>
            <person name="Woyke T."/>
            <person name="Wu D."/>
            <person name="Brambilla E."/>
            <person name="Klenk H.-P."/>
            <person name="Eisen J.A."/>
        </authorList>
    </citation>
    <scope>NUCLEOTIDE SEQUENCE</scope>
    <source>
        <strain evidence="4">DSM 6220</strain>
    </source>
</reference>
<dbReference type="Gene3D" id="3.20.20.140">
    <property type="entry name" value="Metal-dependent hydrolases"/>
    <property type="match status" value="1"/>
</dbReference>
<dbReference type="HOGENOM" id="CLU_031758_0_1_6"/>
<dbReference type="NCBIfam" id="NF005748">
    <property type="entry name" value="PRK07572.1"/>
    <property type="match status" value="1"/>
</dbReference>
<dbReference type="SUPFAM" id="SSF51338">
    <property type="entry name" value="Composite domain of metallo-dependent hydrolases"/>
    <property type="match status" value="1"/>
</dbReference>
<dbReference type="GO" id="GO:0035888">
    <property type="term" value="F:isoguanine deaminase activity"/>
    <property type="evidence" value="ECO:0007669"/>
    <property type="project" value="TreeGrafter"/>
</dbReference>
<dbReference type="eggNOG" id="COG0402">
    <property type="taxonomic scope" value="Bacteria"/>
</dbReference>
<dbReference type="GO" id="GO:0004131">
    <property type="term" value="F:cytosine deaminase activity"/>
    <property type="evidence" value="ECO:0007669"/>
    <property type="project" value="TreeGrafter"/>
</dbReference>
<evidence type="ECO:0000313" key="4">
    <source>
        <dbReference type="EMBL" id="AFC86093.1"/>
    </source>
</evidence>
<dbReference type="CDD" id="cd01293">
    <property type="entry name" value="Bact_CD"/>
    <property type="match status" value="1"/>
</dbReference>
<dbReference type="InterPro" id="IPR013108">
    <property type="entry name" value="Amidohydro_3"/>
</dbReference>
<dbReference type="GO" id="GO:0046872">
    <property type="term" value="F:metal ion binding"/>
    <property type="evidence" value="ECO:0007669"/>
    <property type="project" value="UniProtKB-KW"/>
</dbReference>
<keyword evidence="1" id="KW-0479">Metal-binding</keyword>
<dbReference type="PANTHER" id="PTHR32027:SF0">
    <property type="entry name" value="CYTOSINE DEAMINASE"/>
    <property type="match status" value="1"/>
</dbReference>
<organism evidence="4 5">
    <name type="scientific">Frateuria aurantia (strain ATCC 33424 / DSM 6220 / KCTC 2777 / LMG 1558 / NBRC 3245 / NCIMB 13370)</name>
    <name type="common">Acetobacter aurantius</name>
    <dbReference type="NCBI Taxonomy" id="767434"/>
    <lineage>
        <taxon>Bacteria</taxon>
        <taxon>Pseudomonadati</taxon>
        <taxon>Pseudomonadota</taxon>
        <taxon>Gammaproteobacteria</taxon>
        <taxon>Lysobacterales</taxon>
        <taxon>Rhodanobacteraceae</taxon>
        <taxon>Frateuria</taxon>
    </lineage>
</organism>
<name>H8KY99_FRAAD</name>
<feature type="domain" description="Amidohydrolase 3" evidence="3">
    <location>
        <begin position="41"/>
        <end position="398"/>
    </location>
</feature>
<dbReference type="GO" id="GO:0006209">
    <property type="term" value="P:cytosine catabolic process"/>
    <property type="evidence" value="ECO:0007669"/>
    <property type="project" value="TreeGrafter"/>
</dbReference>
<dbReference type="KEGG" id="fau:Fraau_1682"/>
<dbReference type="AlphaFoldDB" id="H8KY99"/>
<dbReference type="RefSeq" id="WP_014403098.1">
    <property type="nucleotide sequence ID" value="NC_017033.1"/>
</dbReference>
<dbReference type="PANTHER" id="PTHR32027">
    <property type="entry name" value="CYTOSINE DEAMINASE"/>
    <property type="match status" value="1"/>
</dbReference>
<accession>H8KY99</accession>